<sequence>MAVVQFQDFCLGVPIDHRLKPLFSTGLITLNPYISSGGHAREIESYGRYLQEYRVDISDNEVKFAKWLSMPETKGGVVIVLQQPAEHQRYFSDHHQTVKDCDTLDAVDEVCKAVTGYGIERISCFDAFPFHKIPVSKSLEKYEENLDEAYAIFLRMIEQKQPDVVLCCYRSPHSTKYKDFQCIGIGRTRDYQVTVQGQRYTCVNCFHPSYALNYLEDKSALRSLFIIEATQAFRRANGTWRESSWMTHVRENCAAIVQIDLEDRQEQPSWTKHDFQRERFQSYIDLITGIWDSLISGEYDNMTNNELYDLFLEKRYNVLIPNCLLVLVKIINFEDNGAGRLQDKGFVHLRQREERDVRDLRRNVEKRCFEFLYSLCAARASLQVQKGGKGLFTSDGLKKSLLPLGPFMHQSGFQYNLRLSFLNLVQTLNGAYTYQGRNFYDTNRNELTRAFRLAASYLEWALTQHVASTWRRVSEDDAISSLLNSLTINSSLQQAEYANSPRILQTRIAPVPPLTYPQARSFGPGTPPPAVQRHSVTDDNDS</sequence>
<evidence type="ECO:0000313" key="2">
    <source>
        <dbReference type="EMBL" id="KAF2259624.1"/>
    </source>
</evidence>
<proteinExistence type="predicted"/>
<organism evidence="2 3">
    <name type="scientific">Lojkania enalia</name>
    <dbReference type="NCBI Taxonomy" id="147567"/>
    <lineage>
        <taxon>Eukaryota</taxon>
        <taxon>Fungi</taxon>
        <taxon>Dikarya</taxon>
        <taxon>Ascomycota</taxon>
        <taxon>Pezizomycotina</taxon>
        <taxon>Dothideomycetes</taxon>
        <taxon>Pleosporomycetidae</taxon>
        <taxon>Pleosporales</taxon>
        <taxon>Pleosporales incertae sedis</taxon>
        <taxon>Lojkania</taxon>
    </lineage>
</organism>
<evidence type="ECO:0000313" key="3">
    <source>
        <dbReference type="Proteomes" id="UP000800093"/>
    </source>
</evidence>
<evidence type="ECO:0000256" key="1">
    <source>
        <dbReference type="SAM" id="MobiDB-lite"/>
    </source>
</evidence>
<dbReference type="Proteomes" id="UP000800093">
    <property type="component" value="Unassembled WGS sequence"/>
</dbReference>
<reference evidence="3" key="1">
    <citation type="journal article" date="2020" name="Stud. Mycol.">
        <title>101 Dothideomycetes genomes: A test case for predicting lifestyles and emergence of pathogens.</title>
        <authorList>
            <person name="Haridas S."/>
            <person name="Albert R."/>
            <person name="Binder M."/>
            <person name="Bloem J."/>
            <person name="LaButti K."/>
            <person name="Salamov A."/>
            <person name="Andreopoulos B."/>
            <person name="Baker S."/>
            <person name="Barry K."/>
            <person name="Bills G."/>
            <person name="Bluhm B."/>
            <person name="Cannon C."/>
            <person name="Castanera R."/>
            <person name="Culley D."/>
            <person name="Daum C."/>
            <person name="Ezra D."/>
            <person name="Gonzalez J."/>
            <person name="Henrissat B."/>
            <person name="Kuo A."/>
            <person name="Liang C."/>
            <person name="Lipzen A."/>
            <person name="Lutzoni F."/>
            <person name="Magnuson J."/>
            <person name="Mondo S."/>
            <person name="Nolan M."/>
            <person name="Ohm R."/>
            <person name="Pangilinan J."/>
            <person name="Park H.-J."/>
            <person name="Ramirez L."/>
            <person name="Alfaro M."/>
            <person name="Sun H."/>
            <person name="Tritt A."/>
            <person name="Yoshinaga Y."/>
            <person name="Zwiers L.-H."/>
            <person name="Turgeon B."/>
            <person name="Goodwin S."/>
            <person name="Spatafora J."/>
            <person name="Crous P."/>
            <person name="Grigoriev I."/>
        </authorList>
    </citation>
    <scope>NUCLEOTIDE SEQUENCE [LARGE SCALE GENOMIC DNA]</scope>
    <source>
        <strain evidence="3">CBS 304.66</strain>
    </source>
</reference>
<dbReference type="EMBL" id="ML986705">
    <property type="protein sequence ID" value="KAF2259624.1"/>
    <property type="molecule type" value="Genomic_DNA"/>
</dbReference>
<feature type="region of interest" description="Disordered" evidence="1">
    <location>
        <begin position="518"/>
        <end position="542"/>
    </location>
</feature>
<dbReference type="AlphaFoldDB" id="A0A9P4K524"/>
<protein>
    <submittedName>
        <fullName evidence="2">Uncharacterized protein</fullName>
    </submittedName>
</protein>
<comment type="caution">
    <text evidence="2">The sequence shown here is derived from an EMBL/GenBank/DDBJ whole genome shotgun (WGS) entry which is preliminary data.</text>
</comment>
<gene>
    <name evidence="2" type="ORF">CC78DRAFT_591810</name>
</gene>
<name>A0A9P4K524_9PLEO</name>
<dbReference type="OrthoDB" id="3773897at2759"/>
<accession>A0A9P4K524</accession>
<keyword evidence="3" id="KW-1185">Reference proteome</keyword>